<dbReference type="OrthoDB" id="6612291at2759"/>
<comment type="similarity">
    <text evidence="2">Belongs to the major facilitator superfamily. Sugar transporter (TC 2.A.1.1) family.</text>
</comment>
<dbReference type="PANTHER" id="PTHR48022">
    <property type="entry name" value="PLASTIDIC GLUCOSE TRANSPORTER 4"/>
    <property type="match status" value="1"/>
</dbReference>
<evidence type="ECO:0000259" key="7">
    <source>
        <dbReference type="PROSITE" id="PS50850"/>
    </source>
</evidence>
<dbReference type="AlphaFoldDB" id="A0A8K0TKV6"/>
<gene>
    <name evidence="8" type="ORF">B0T11DRAFT_317882</name>
</gene>
<dbReference type="EMBL" id="JAGPXD010000003">
    <property type="protein sequence ID" value="KAH7362076.1"/>
    <property type="molecule type" value="Genomic_DNA"/>
</dbReference>
<dbReference type="InterPro" id="IPR005828">
    <property type="entry name" value="MFS_sugar_transport-like"/>
</dbReference>
<feature type="transmembrane region" description="Helical" evidence="6">
    <location>
        <begin position="142"/>
        <end position="164"/>
    </location>
</feature>
<dbReference type="Gene3D" id="1.20.1250.20">
    <property type="entry name" value="MFS general substrate transporter like domains"/>
    <property type="match status" value="1"/>
</dbReference>
<organism evidence="8 9">
    <name type="scientific">Plectosphaerella cucumerina</name>
    <dbReference type="NCBI Taxonomy" id="40658"/>
    <lineage>
        <taxon>Eukaryota</taxon>
        <taxon>Fungi</taxon>
        <taxon>Dikarya</taxon>
        <taxon>Ascomycota</taxon>
        <taxon>Pezizomycotina</taxon>
        <taxon>Sordariomycetes</taxon>
        <taxon>Hypocreomycetidae</taxon>
        <taxon>Glomerellales</taxon>
        <taxon>Plectosphaerellaceae</taxon>
        <taxon>Plectosphaerella</taxon>
    </lineage>
</organism>
<dbReference type="InterPro" id="IPR050360">
    <property type="entry name" value="MFS_Sugar_Transporters"/>
</dbReference>
<dbReference type="GO" id="GO:0005351">
    <property type="term" value="F:carbohydrate:proton symporter activity"/>
    <property type="evidence" value="ECO:0007669"/>
    <property type="project" value="TreeGrafter"/>
</dbReference>
<evidence type="ECO:0000256" key="4">
    <source>
        <dbReference type="ARBA" id="ARBA00022989"/>
    </source>
</evidence>
<feature type="transmembrane region" description="Helical" evidence="6">
    <location>
        <begin position="359"/>
        <end position="378"/>
    </location>
</feature>
<dbReference type="PANTHER" id="PTHR48022:SF41">
    <property type="entry name" value="MAJOR FACILITATOR SUPERFAMILY (MFS) PROFILE DOMAIN-CONTAINING PROTEIN"/>
    <property type="match status" value="1"/>
</dbReference>
<keyword evidence="9" id="KW-1185">Reference proteome</keyword>
<feature type="transmembrane region" description="Helical" evidence="6">
    <location>
        <begin position="296"/>
        <end position="319"/>
    </location>
</feature>
<keyword evidence="4 6" id="KW-1133">Transmembrane helix</keyword>
<feature type="transmembrane region" description="Helical" evidence="6">
    <location>
        <begin position="331"/>
        <end position="352"/>
    </location>
</feature>
<comment type="subcellular location">
    <subcellularLocation>
        <location evidence="1">Membrane</location>
        <topology evidence="1">Multi-pass membrane protein</topology>
    </subcellularLocation>
</comment>
<dbReference type="InterPro" id="IPR020846">
    <property type="entry name" value="MFS_dom"/>
</dbReference>
<sequence>MDHEKNMDSKAEAAFVEDVATRVDHDMSAWQCIKRNPKAVFWVLYANIGSTLVGYENLVLSVCLAMPAFQMKFAVDVGDELIIPAFWQAAWNASFNVMQLVGSMAAGFVQDAFGRRAGFLMGIIFMTAGIATAYLSESAAHFLGAKIITGFAVGGVLTTTQTYVSEMAPMPMRGIALSLNIVMMNLGFLIAISSTFSRISIMHPSAFRVIFAAAWVFPGLLAIGLPFLPESAYWLVGKNRQADAAVALRKISAGYEDIDARIEHIQDTVDAERLQSADKGSFVECFRGGNWRRTRIILACMYLPQVAGAVLASNAPYFLNQTGLSSSTVVILMQAGCGVSIVSSLLNIVAMMRFRHRPLLFFGFGVCVVLYLVMGVAACLRQSKASLMVIGFALQGLSISFGPLVGCGYAIAGEVSAVRLRAQSQGIAFGWQALVSTVWTIALPYMFNKDQANMGGHIGWVFLGMALLMGAIVYFDVPGTKGRTFHELDKMFEQKIPARKFEAYRF</sequence>
<evidence type="ECO:0000256" key="3">
    <source>
        <dbReference type="ARBA" id="ARBA00022692"/>
    </source>
</evidence>
<feature type="domain" description="Major facilitator superfamily (MFS) profile" evidence="7">
    <location>
        <begin position="42"/>
        <end position="481"/>
    </location>
</feature>
<dbReference type="InterPro" id="IPR036259">
    <property type="entry name" value="MFS_trans_sf"/>
</dbReference>
<comment type="caution">
    <text evidence="8">The sequence shown here is derived from an EMBL/GenBank/DDBJ whole genome shotgun (WGS) entry which is preliminary data.</text>
</comment>
<dbReference type="PROSITE" id="PS00217">
    <property type="entry name" value="SUGAR_TRANSPORT_2"/>
    <property type="match status" value="1"/>
</dbReference>
<dbReference type="Pfam" id="PF00083">
    <property type="entry name" value="Sugar_tr"/>
    <property type="match status" value="1"/>
</dbReference>
<evidence type="ECO:0000256" key="6">
    <source>
        <dbReference type="SAM" id="Phobius"/>
    </source>
</evidence>
<evidence type="ECO:0000313" key="8">
    <source>
        <dbReference type="EMBL" id="KAH7362076.1"/>
    </source>
</evidence>
<feature type="transmembrane region" description="Helical" evidence="6">
    <location>
        <begin position="44"/>
        <end position="69"/>
    </location>
</feature>
<keyword evidence="5 6" id="KW-0472">Membrane</keyword>
<dbReference type="SUPFAM" id="SSF103473">
    <property type="entry name" value="MFS general substrate transporter"/>
    <property type="match status" value="1"/>
</dbReference>
<name>A0A8K0TKV6_9PEZI</name>
<dbReference type="PROSITE" id="PS50850">
    <property type="entry name" value="MFS"/>
    <property type="match status" value="1"/>
</dbReference>
<feature type="transmembrane region" description="Helical" evidence="6">
    <location>
        <begin position="424"/>
        <end position="446"/>
    </location>
</feature>
<evidence type="ECO:0000256" key="2">
    <source>
        <dbReference type="ARBA" id="ARBA00010992"/>
    </source>
</evidence>
<feature type="transmembrane region" description="Helical" evidence="6">
    <location>
        <begin position="458"/>
        <end position="477"/>
    </location>
</feature>
<keyword evidence="3 6" id="KW-0812">Transmembrane</keyword>
<reference evidence="8" key="1">
    <citation type="journal article" date="2021" name="Nat. Commun.">
        <title>Genetic determinants of endophytism in the Arabidopsis root mycobiome.</title>
        <authorList>
            <person name="Mesny F."/>
            <person name="Miyauchi S."/>
            <person name="Thiergart T."/>
            <person name="Pickel B."/>
            <person name="Atanasova L."/>
            <person name="Karlsson M."/>
            <person name="Huettel B."/>
            <person name="Barry K.W."/>
            <person name="Haridas S."/>
            <person name="Chen C."/>
            <person name="Bauer D."/>
            <person name="Andreopoulos W."/>
            <person name="Pangilinan J."/>
            <person name="LaButti K."/>
            <person name="Riley R."/>
            <person name="Lipzen A."/>
            <person name="Clum A."/>
            <person name="Drula E."/>
            <person name="Henrissat B."/>
            <person name="Kohler A."/>
            <person name="Grigoriev I.V."/>
            <person name="Martin F.M."/>
            <person name="Hacquard S."/>
        </authorList>
    </citation>
    <scope>NUCLEOTIDE SEQUENCE</scope>
    <source>
        <strain evidence="8">MPI-CAGE-AT-0016</strain>
    </source>
</reference>
<feature type="transmembrane region" description="Helical" evidence="6">
    <location>
        <begin position="117"/>
        <end position="136"/>
    </location>
</feature>
<dbReference type="InterPro" id="IPR005829">
    <property type="entry name" value="Sugar_transporter_CS"/>
</dbReference>
<proteinExistence type="inferred from homology"/>
<feature type="transmembrane region" description="Helical" evidence="6">
    <location>
        <begin position="176"/>
        <end position="197"/>
    </location>
</feature>
<evidence type="ECO:0000256" key="1">
    <source>
        <dbReference type="ARBA" id="ARBA00004141"/>
    </source>
</evidence>
<protein>
    <submittedName>
        <fullName evidence="8">General substrate transporter</fullName>
    </submittedName>
</protein>
<feature type="transmembrane region" description="Helical" evidence="6">
    <location>
        <begin position="209"/>
        <end position="228"/>
    </location>
</feature>
<dbReference type="Proteomes" id="UP000813385">
    <property type="component" value="Unassembled WGS sequence"/>
</dbReference>
<feature type="transmembrane region" description="Helical" evidence="6">
    <location>
        <begin position="89"/>
        <end position="110"/>
    </location>
</feature>
<dbReference type="GO" id="GO:0016020">
    <property type="term" value="C:membrane"/>
    <property type="evidence" value="ECO:0007669"/>
    <property type="project" value="UniProtKB-SubCell"/>
</dbReference>
<evidence type="ECO:0000313" key="9">
    <source>
        <dbReference type="Proteomes" id="UP000813385"/>
    </source>
</evidence>
<evidence type="ECO:0000256" key="5">
    <source>
        <dbReference type="ARBA" id="ARBA00023136"/>
    </source>
</evidence>
<feature type="transmembrane region" description="Helical" evidence="6">
    <location>
        <begin position="390"/>
        <end position="412"/>
    </location>
</feature>
<accession>A0A8K0TKV6</accession>